<dbReference type="InterPro" id="IPR016024">
    <property type="entry name" value="ARM-type_fold"/>
</dbReference>
<organism evidence="1">
    <name type="scientific">marine sediment metagenome</name>
    <dbReference type="NCBI Taxonomy" id="412755"/>
    <lineage>
        <taxon>unclassified sequences</taxon>
        <taxon>metagenomes</taxon>
        <taxon>ecological metagenomes</taxon>
    </lineage>
</organism>
<dbReference type="Gene3D" id="1.25.10.10">
    <property type="entry name" value="Leucine-rich Repeat Variant"/>
    <property type="match status" value="2"/>
</dbReference>
<evidence type="ECO:0000313" key="1">
    <source>
        <dbReference type="EMBL" id="GAG60018.1"/>
    </source>
</evidence>
<protein>
    <recommendedName>
        <fullName evidence="2">Condensin complex subunit 1 C-terminal domain-containing protein</fullName>
    </recommendedName>
</protein>
<comment type="caution">
    <text evidence="1">The sequence shown here is derived from an EMBL/GenBank/DDBJ whole genome shotgun (WGS) entry which is preliminary data.</text>
</comment>
<dbReference type="EMBL" id="BART01002339">
    <property type="protein sequence ID" value="GAG60018.1"/>
    <property type="molecule type" value="Genomic_DNA"/>
</dbReference>
<dbReference type="Pfam" id="PF25786">
    <property type="entry name" value="HEAT_GCN1_C"/>
    <property type="match status" value="1"/>
</dbReference>
<dbReference type="InterPro" id="IPR011989">
    <property type="entry name" value="ARM-like"/>
</dbReference>
<dbReference type="SUPFAM" id="SSF48371">
    <property type="entry name" value="ARM repeat"/>
    <property type="match status" value="1"/>
</dbReference>
<evidence type="ECO:0008006" key="2">
    <source>
        <dbReference type="Google" id="ProtNLM"/>
    </source>
</evidence>
<proteinExistence type="predicted"/>
<accession>X0ZI40</accession>
<gene>
    <name evidence="1" type="ORF">S01H4_07219</name>
</gene>
<sequence length="252" mass="28532">MEISKNLPDIIPVPLILEYLSDSDSFIREASVKILGFIGKTLPIPTINVLINKALTDEEWIVRDATVVSLGKLIPYIDDKEVIIKSLVNLMDDDKSWVRRSSMKILSSIKEISESKIPFVKVSENLMNEDSKVREGAANLLSVYNFEEIDKVFKNILTLLGDEVEDVRTSTIDVMVKIIQKLGITKILSKLLKNLSDESTLETQQSIAIILGRTVRYADEKIKKRVIALLKIRCEMSQDKIICEILNKLREG</sequence>
<dbReference type="AlphaFoldDB" id="X0ZI40"/>
<reference evidence="1" key="1">
    <citation type="journal article" date="2014" name="Front. Microbiol.">
        <title>High frequency of phylogenetically diverse reductive dehalogenase-homologous genes in deep subseafloor sedimentary metagenomes.</title>
        <authorList>
            <person name="Kawai M."/>
            <person name="Futagami T."/>
            <person name="Toyoda A."/>
            <person name="Takaki Y."/>
            <person name="Nishi S."/>
            <person name="Hori S."/>
            <person name="Arai W."/>
            <person name="Tsubouchi T."/>
            <person name="Morono Y."/>
            <person name="Uchiyama I."/>
            <person name="Ito T."/>
            <person name="Fujiyama A."/>
            <person name="Inagaki F."/>
            <person name="Takami H."/>
        </authorList>
    </citation>
    <scope>NUCLEOTIDE SEQUENCE</scope>
    <source>
        <strain evidence="1">Expedition CK06-06</strain>
    </source>
</reference>
<name>X0ZI40_9ZZZZ</name>